<proteinExistence type="predicted"/>
<dbReference type="Proteomes" id="UP000663823">
    <property type="component" value="Unassembled WGS sequence"/>
</dbReference>
<evidence type="ECO:0000313" key="2">
    <source>
        <dbReference type="Proteomes" id="UP000663823"/>
    </source>
</evidence>
<accession>A0A820KI90</accession>
<comment type="caution">
    <text evidence="1">The sequence shown here is derived from an EMBL/GenBank/DDBJ whole genome shotgun (WGS) entry which is preliminary data.</text>
</comment>
<dbReference type="EMBL" id="CAJOAX010060616">
    <property type="protein sequence ID" value="CAF4341972.1"/>
    <property type="molecule type" value="Genomic_DNA"/>
</dbReference>
<sequence>MNCVFIRLNRRLQSIYLDCGNDPDVNFIRDVKVLSQKRDSALYLIRLTIKNSKTKSIKYEYKEIISSAKFTITP</sequence>
<feature type="non-terminal residue" evidence="1">
    <location>
        <position position="74"/>
    </location>
</feature>
<reference evidence="1" key="1">
    <citation type="submission" date="2021-02" db="EMBL/GenBank/DDBJ databases">
        <authorList>
            <person name="Nowell W R."/>
        </authorList>
    </citation>
    <scope>NUCLEOTIDE SEQUENCE</scope>
</reference>
<evidence type="ECO:0000313" key="1">
    <source>
        <dbReference type="EMBL" id="CAF4341972.1"/>
    </source>
</evidence>
<gene>
    <name evidence="1" type="ORF">OTI717_LOCUS43272</name>
</gene>
<dbReference type="AlphaFoldDB" id="A0A820KI90"/>
<name>A0A820KI90_9BILA</name>
<protein>
    <submittedName>
        <fullName evidence="1">Uncharacterized protein</fullName>
    </submittedName>
</protein>
<organism evidence="1 2">
    <name type="scientific">Rotaria sordida</name>
    <dbReference type="NCBI Taxonomy" id="392033"/>
    <lineage>
        <taxon>Eukaryota</taxon>
        <taxon>Metazoa</taxon>
        <taxon>Spiralia</taxon>
        <taxon>Gnathifera</taxon>
        <taxon>Rotifera</taxon>
        <taxon>Eurotatoria</taxon>
        <taxon>Bdelloidea</taxon>
        <taxon>Philodinida</taxon>
        <taxon>Philodinidae</taxon>
        <taxon>Rotaria</taxon>
    </lineage>
</organism>